<dbReference type="Proteomes" id="UP000789702">
    <property type="component" value="Unassembled WGS sequence"/>
</dbReference>
<comment type="caution">
    <text evidence="1">The sequence shown here is derived from an EMBL/GenBank/DDBJ whole genome shotgun (WGS) entry which is preliminary data.</text>
</comment>
<dbReference type="EMBL" id="CAJVPU010000110">
    <property type="protein sequence ID" value="CAG8441015.1"/>
    <property type="molecule type" value="Genomic_DNA"/>
</dbReference>
<accession>A0ACA9JXB7</accession>
<gene>
    <name evidence="1" type="ORF">DHETER_LOCUS257</name>
</gene>
<keyword evidence="2" id="KW-1185">Reference proteome</keyword>
<name>A0ACA9JXB7_9GLOM</name>
<sequence length="358" mass="40404">MSNEQRNKRVVSLRDILTSIVLIFGGCCTNVIALERLVAEAPKSGNLLTFAQFLFIASEGLLYNLDFSSSIPKLKKRHVPLYRWFLQVVMFFTVSVLNNIAFGYKISVPLHIIFRSGGLIVSMILGWTIRNKRYSIAQVIAVVSVTLGVILATIGSSDVNTKEKIEVATPEYVIGISLLSITIVLSCFMGLFQELTYEKHKSDWREGLFYTHFLALPFFLFFYSDIRGQAQVYNESTSMPLSKILPVPDWFQDVSTCCNLPKSWTYLIINVLTQYVCISGVHRLQSRVSALTLNLVLNLRKFTSLVISLWFFDNEFNHGVIIGGILVFVGTLLYSFGANSKGLKPNEHSDNLRNKKDL</sequence>
<proteinExistence type="predicted"/>
<reference evidence="1" key="1">
    <citation type="submission" date="2021-06" db="EMBL/GenBank/DDBJ databases">
        <authorList>
            <person name="Kallberg Y."/>
            <person name="Tangrot J."/>
            <person name="Rosling A."/>
        </authorList>
    </citation>
    <scope>NUCLEOTIDE SEQUENCE</scope>
    <source>
        <strain evidence="1">IL203A</strain>
    </source>
</reference>
<organism evidence="1 2">
    <name type="scientific">Dentiscutata heterogama</name>
    <dbReference type="NCBI Taxonomy" id="1316150"/>
    <lineage>
        <taxon>Eukaryota</taxon>
        <taxon>Fungi</taxon>
        <taxon>Fungi incertae sedis</taxon>
        <taxon>Mucoromycota</taxon>
        <taxon>Glomeromycotina</taxon>
        <taxon>Glomeromycetes</taxon>
        <taxon>Diversisporales</taxon>
        <taxon>Gigasporaceae</taxon>
        <taxon>Dentiscutata</taxon>
    </lineage>
</organism>
<evidence type="ECO:0000313" key="2">
    <source>
        <dbReference type="Proteomes" id="UP000789702"/>
    </source>
</evidence>
<protein>
    <submittedName>
        <fullName evidence="1">3151_t:CDS:1</fullName>
    </submittedName>
</protein>
<evidence type="ECO:0000313" key="1">
    <source>
        <dbReference type="EMBL" id="CAG8441015.1"/>
    </source>
</evidence>